<gene>
    <name evidence="2" type="ORF">SMAX5B_017112</name>
</gene>
<feature type="compositionally biased region" description="Basic residues" evidence="1">
    <location>
        <begin position="157"/>
        <end position="167"/>
    </location>
</feature>
<dbReference type="Proteomes" id="UP000246464">
    <property type="component" value="Chromosome 1"/>
</dbReference>
<dbReference type="EMBL" id="CP026243">
    <property type="protein sequence ID" value="AWO95867.1"/>
    <property type="molecule type" value="Genomic_DNA"/>
</dbReference>
<reference evidence="2 3" key="1">
    <citation type="submission" date="2017-12" db="EMBL/GenBank/DDBJ databases">
        <title>Integrating genomic resources of turbot (Scophthalmus maximus) in depth evaluation of genetic and physical mapping variation across individuals.</title>
        <authorList>
            <person name="Martinez P."/>
        </authorList>
    </citation>
    <scope>NUCLEOTIDE SEQUENCE [LARGE SCALE GENOMIC DNA]</scope>
</reference>
<dbReference type="AlphaFoldDB" id="A0A2U9AW93"/>
<evidence type="ECO:0000256" key="1">
    <source>
        <dbReference type="SAM" id="MobiDB-lite"/>
    </source>
</evidence>
<feature type="compositionally biased region" description="Polar residues" evidence="1">
    <location>
        <begin position="37"/>
        <end position="51"/>
    </location>
</feature>
<accession>A0A2U9AW93</accession>
<feature type="non-terminal residue" evidence="2">
    <location>
        <position position="167"/>
    </location>
</feature>
<organism evidence="2 3">
    <name type="scientific">Scophthalmus maximus</name>
    <name type="common">Turbot</name>
    <name type="synonym">Psetta maxima</name>
    <dbReference type="NCBI Taxonomy" id="52904"/>
    <lineage>
        <taxon>Eukaryota</taxon>
        <taxon>Metazoa</taxon>
        <taxon>Chordata</taxon>
        <taxon>Craniata</taxon>
        <taxon>Vertebrata</taxon>
        <taxon>Euteleostomi</taxon>
        <taxon>Actinopterygii</taxon>
        <taxon>Neopterygii</taxon>
        <taxon>Teleostei</taxon>
        <taxon>Neoteleostei</taxon>
        <taxon>Acanthomorphata</taxon>
        <taxon>Carangaria</taxon>
        <taxon>Pleuronectiformes</taxon>
        <taxon>Pleuronectoidei</taxon>
        <taxon>Scophthalmidae</taxon>
        <taxon>Scophthalmus</taxon>
    </lineage>
</organism>
<name>A0A2U9AW93_SCOMX</name>
<protein>
    <submittedName>
        <fullName evidence="2">Uncharacterized protein</fullName>
    </submittedName>
</protein>
<evidence type="ECO:0000313" key="2">
    <source>
        <dbReference type="EMBL" id="AWO95867.1"/>
    </source>
</evidence>
<proteinExistence type="predicted"/>
<evidence type="ECO:0000313" key="3">
    <source>
        <dbReference type="Proteomes" id="UP000246464"/>
    </source>
</evidence>
<keyword evidence="3" id="KW-1185">Reference proteome</keyword>
<sequence>MITFGTEFDLVDTDYSASELWEIDEFARQQLDLEQVQAQPQTYSATSSPINLLSPDPDENPEVYGLNQQQQQQQPEQEQDGPIITEADQQRDQTTAPVVVVFPQPTDQAAVGPPSPSVAPALPSSPTPVSGETTSGQEVEDLTHHSGVEGSSDCRVPRVRRRRRFDP</sequence>
<feature type="region of interest" description="Disordered" evidence="1">
    <location>
        <begin position="37"/>
        <end position="167"/>
    </location>
</feature>
<feature type="compositionally biased region" description="Low complexity" evidence="1">
    <location>
        <begin position="118"/>
        <end position="130"/>
    </location>
</feature>